<feature type="signal peptide" evidence="8">
    <location>
        <begin position="1"/>
        <end position="23"/>
    </location>
</feature>
<keyword evidence="6" id="KW-0624">Polysaccharide degradation</keyword>
<evidence type="ECO:0000256" key="3">
    <source>
        <dbReference type="ARBA" id="ARBA00023001"/>
    </source>
</evidence>
<dbReference type="SUPFAM" id="SSF51445">
    <property type="entry name" value="(Trans)glycosidases"/>
    <property type="match status" value="1"/>
</dbReference>
<dbReference type="CDD" id="cd14948">
    <property type="entry name" value="BACON"/>
    <property type="match status" value="1"/>
</dbReference>
<protein>
    <submittedName>
        <fullName evidence="11">Glycosyl hydrolase family 5</fullName>
    </submittedName>
</protein>
<reference evidence="12" key="1">
    <citation type="submission" date="2018-02" db="EMBL/GenBank/DDBJ databases">
        <authorList>
            <person name="Clavel T."/>
            <person name="Strowig T."/>
        </authorList>
    </citation>
    <scope>NUCLEOTIDE SEQUENCE [LARGE SCALE GENOMIC DNA]</scope>
    <source>
        <strain evidence="12">DSM 103720</strain>
    </source>
</reference>
<keyword evidence="2 7" id="KW-0378">Hydrolase</keyword>
<keyword evidence="12" id="KW-1185">Reference proteome</keyword>
<feature type="domain" description="BACON" evidence="10">
    <location>
        <begin position="64"/>
        <end position="116"/>
    </location>
</feature>
<dbReference type="Gene3D" id="2.60.40.10">
    <property type="entry name" value="Immunoglobulins"/>
    <property type="match status" value="1"/>
</dbReference>
<dbReference type="GO" id="GO:0030245">
    <property type="term" value="P:cellulose catabolic process"/>
    <property type="evidence" value="ECO:0007669"/>
    <property type="project" value="UniProtKB-KW"/>
</dbReference>
<dbReference type="EMBL" id="PUEC01000025">
    <property type="protein sequence ID" value="PWB01126.1"/>
    <property type="molecule type" value="Genomic_DNA"/>
</dbReference>
<dbReference type="RefSeq" id="WP_107032921.1">
    <property type="nucleotide sequence ID" value="NZ_CAPEJN010000030.1"/>
</dbReference>
<keyword evidence="4" id="KW-0119">Carbohydrate metabolism</keyword>
<organism evidence="11 12">
    <name type="scientific">Duncaniella muris</name>
    <dbReference type="NCBI Taxonomy" id="2094150"/>
    <lineage>
        <taxon>Bacteria</taxon>
        <taxon>Pseudomonadati</taxon>
        <taxon>Bacteroidota</taxon>
        <taxon>Bacteroidia</taxon>
        <taxon>Bacteroidales</taxon>
        <taxon>Muribaculaceae</taxon>
        <taxon>Duncaniella</taxon>
    </lineage>
</organism>
<evidence type="ECO:0000256" key="7">
    <source>
        <dbReference type="RuleBase" id="RU361153"/>
    </source>
</evidence>
<evidence type="ECO:0000256" key="8">
    <source>
        <dbReference type="SAM" id="SignalP"/>
    </source>
</evidence>
<dbReference type="InterPro" id="IPR024361">
    <property type="entry name" value="BACON"/>
</dbReference>
<dbReference type="InterPro" id="IPR017853">
    <property type="entry name" value="GH"/>
</dbReference>
<keyword evidence="5 7" id="KW-0326">Glycosidase</keyword>
<evidence type="ECO:0000256" key="1">
    <source>
        <dbReference type="ARBA" id="ARBA00005641"/>
    </source>
</evidence>
<feature type="domain" description="Glycoside hydrolase family 5" evidence="9">
    <location>
        <begin position="155"/>
        <end position="456"/>
    </location>
</feature>
<evidence type="ECO:0000259" key="10">
    <source>
        <dbReference type="Pfam" id="PF13004"/>
    </source>
</evidence>
<evidence type="ECO:0000313" key="11">
    <source>
        <dbReference type="EMBL" id="PWB01126.1"/>
    </source>
</evidence>
<evidence type="ECO:0000313" key="12">
    <source>
        <dbReference type="Proteomes" id="UP000244905"/>
    </source>
</evidence>
<dbReference type="GO" id="GO:0008422">
    <property type="term" value="F:beta-glucosidase activity"/>
    <property type="evidence" value="ECO:0007669"/>
    <property type="project" value="TreeGrafter"/>
</dbReference>
<evidence type="ECO:0000256" key="4">
    <source>
        <dbReference type="ARBA" id="ARBA00023277"/>
    </source>
</evidence>
<dbReference type="PANTHER" id="PTHR31297:SF41">
    <property type="entry name" value="ENDOGLUCANASE, PUTATIVE (AFU_ORTHOLOGUE AFUA_5G01830)-RELATED"/>
    <property type="match status" value="1"/>
</dbReference>
<sequence>MRHLNIIPIALSLLLSFGSISCSDNKDVYDTEDIHFVLENDVLSFQRESNSNNFRIKSAVTPQISCSENWVSLKLERLTASIYRLYVTVDENNGDSRSAEVTIKSGDETKTLTVNQSALAQASVHEIADWLGLGWNPGNQMDAYKNGVADELCDGNYPLTQELFNKIKAAGIKTVRLPVTWIGHIGAAPDYKIDDRLERVAEIVGYAENAGLNIIVNIHHDGSGGYGFWLDFKGAAANIAKNLEVEDQIRKVWTQIAERFVDTGDFLIFEGFNEIHDGDWGWGANTTDNGHQYRLLNEWNQLFVNTVRATGGKNATRYLGIPGYAGGWELIEHLELPKDPATGRLLVSVHCYSPGKFCMEFYDEGGNWTYLPEWGHTASEGKYPADDVDEEGLANIFKGLKERFTDKNIPVYIGEFTCTNRPAGRESAFRDYYLEYFCKAAHDCGLAPVFWDNGGKGLGAGQGAIFDRQTGDFVHSNAASVAAMVRAVSDHSPEYTLESIYERAPAPESI</sequence>
<dbReference type="AlphaFoldDB" id="A0A2V1ILC4"/>
<comment type="similarity">
    <text evidence="1 7">Belongs to the glycosyl hydrolase 5 (cellulase A) family.</text>
</comment>
<gene>
    <name evidence="11" type="ORF">C5O23_10610</name>
</gene>
<dbReference type="InterPro" id="IPR001547">
    <property type="entry name" value="Glyco_hydro_5"/>
</dbReference>
<dbReference type="InterPro" id="IPR013783">
    <property type="entry name" value="Ig-like_fold"/>
</dbReference>
<name>A0A2V1ILC4_9BACT</name>
<dbReference type="Pfam" id="PF13004">
    <property type="entry name" value="BACON"/>
    <property type="match status" value="1"/>
</dbReference>
<dbReference type="InterPro" id="IPR050386">
    <property type="entry name" value="Glycosyl_hydrolase_5"/>
</dbReference>
<evidence type="ECO:0000256" key="2">
    <source>
        <dbReference type="ARBA" id="ARBA00022801"/>
    </source>
</evidence>
<keyword evidence="3" id="KW-0136">Cellulose degradation</keyword>
<proteinExistence type="inferred from homology"/>
<evidence type="ECO:0000256" key="6">
    <source>
        <dbReference type="ARBA" id="ARBA00023326"/>
    </source>
</evidence>
<dbReference type="PROSITE" id="PS51257">
    <property type="entry name" value="PROKAR_LIPOPROTEIN"/>
    <property type="match status" value="1"/>
</dbReference>
<accession>A0A2V1ILC4</accession>
<dbReference type="GO" id="GO:0005576">
    <property type="term" value="C:extracellular region"/>
    <property type="evidence" value="ECO:0007669"/>
    <property type="project" value="TreeGrafter"/>
</dbReference>
<dbReference type="GeneID" id="82526790"/>
<feature type="chain" id="PRO_5015971279" evidence="8">
    <location>
        <begin position="24"/>
        <end position="510"/>
    </location>
</feature>
<dbReference type="Proteomes" id="UP000244905">
    <property type="component" value="Unassembled WGS sequence"/>
</dbReference>
<dbReference type="PANTHER" id="PTHR31297">
    <property type="entry name" value="GLUCAN ENDO-1,6-BETA-GLUCOSIDASE B"/>
    <property type="match status" value="1"/>
</dbReference>
<dbReference type="GO" id="GO:0009986">
    <property type="term" value="C:cell surface"/>
    <property type="evidence" value="ECO:0007669"/>
    <property type="project" value="TreeGrafter"/>
</dbReference>
<dbReference type="Gene3D" id="3.20.20.80">
    <property type="entry name" value="Glycosidases"/>
    <property type="match status" value="1"/>
</dbReference>
<dbReference type="Pfam" id="PF00150">
    <property type="entry name" value="Cellulase"/>
    <property type="match status" value="1"/>
</dbReference>
<keyword evidence="8" id="KW-0732">Signal</keyword>
<evidence type="ECO:0000256" key="5">
    <source>
        <dbReference type="ARBA" id="ARBA00023295"/>
    </source>
</evidence>
<comment type="caution">
    <text evidence="11">The sequence shown here is derived from an EMBL/GenBank/DDBJ whole genome shotgun (WGS) entry which is preliminary data.</text>
</comment>
<evidence type="ECO:0000259" key="9">
    <source>
        <dbReference type="Pfam" id="PF00150"/>
    </source>
</evidence>